<keyword evidence="2" id="KW-1185">Reference proteome</keyword>
<protein>
    <recommendedName>
        <fullName evidence="3">Phage tail assembly protein</fullName>
    </recommendedName>
</protein>
<evidence type="ECO:0000313" key="2">
    <source>
        <dbReference type="Proteomes" id="UP000244925"/>
    </source>
</evidence>
<sequence>MAKSKSNKAAGMPAGAPPRVELRRIVIAGKEYPCRITMGAMLRFKRATGHDVSKLDSGNIEELLTFVHCCIASACNVDRIEFGLTVEEMADNLEPDALNAFYDGISSPSAGEADTEKKTVAPA</sequence>
<dbReference type="GeneID" id="93425077"/>
<name>A0A2V1IPK6_9BACT</name>
<proteinExistence type="predicted"/>
<accession>A0A2V1IPK6</accession>
<reference evidence="2" key="1">
    <citation type="submission" date="2018-02" db="EMBL/GenBank/DDBJ databases">
        <authorList>
            <person name="Clavel T."/>
            <person name="Strowig T."/>
        </authorList>
    </citation>
    <scope>NUCLEOTIDE SEQUENCE [LARGE SCALE GENOMIC DNA]</scope>
    <source>
        <strain evidence="2">DSM 100764</strain>
    </source>
</reference>
<dbReference type="Proteomes" id="UP000244925">
    <property type="component" value="Unassembled WGS sequence"/>
</dbReference>
<gene>
    <name evidence="1" type="ORF">C5O25_10325</name>
</gene>
<dbReference type="RefSeq" id="WP_107036664.1">
    <property type="nucleotide sequence ID" value="NZ_CAOOML010000006.1"/>
</dbReference>
<organism evidence="1 2">
    <name type="scientific">Paramuribaculum intestinale</name>
    <dbReference type="NCBI Taxonomy" id="2094151"/>
    <lineage>
        <taxon>Bacteria</taxon>
        <taxon>Pseudomonadati</taxon>
        <taxon>Bacteroidota</taxon>
        <taxon>Bacteroidia</taxon>
        <taxon>Bacteroidales</taxon>
        <taxon>Muribaculaceae</taxon>
        <taxon>Paramuribaculum</taxon>
    </lineage>
</organism>
<dbReference type="AlphaFoldDB" id="A0A2V1IPK6"/>
<comment type="caution">
    <text evidence="1">The sequence shown here is derived from an EMBL/GenBank/DDBJ whole genome shotgun (WGS) entry which is preliminary data.</text>
</comment>
<evidence type="ECO:0008006" key="3">
    <source>
        <dbReference type="Google" id="ProtNLM"/>
    </source>
</evidence>
<evidence type="ECO:0000313" key="1">
    <source>
        <dbReference type="EMBL" id="PWB06403.1"/>
    </source>
</evidence>
<dbReference type="EMBL" id="PUBV01000025">
    <property type="protein sequence ID" value="PWB06403.1"/>
    <property type="molecule type" value="Genomic_DNA"/>
</dbReference>